<accession>A0A4S1WII0</accession>
<sequence length="124" mass="13221">MIESLPRREREVFEILCSLGEGTAAAVRGALAEPPSDSAVRTLLSRLAAKGLVAHRTVNQAYVYAPVAQAGEVAETALQRLVQTFFQGSAAQAATALLGMEPGLDAQEIDMLQRAIDKARKEAE</sequence>
<keyword evidence="6" id="KW-1185">Reference proteome</keyword>
<dbReference type="OrthoDB" id="9813987at2"/>
<protein>
    <submittedName>
        <fullName evidence="5">CopY family transcriptional regulator</fullName>
    </submittedName>
</protein>
<keyword evidence="2" id="KW-0805">Transcription regulation</keyword>
<evidence type="ECO:0000256" key="3">
    <source>
        <dbReference type="ARBA" id="ARBA00023125"/>
    </source>
</evidence>
<evidence type="ECO:0000313" key="5">
    <source>
        <dbReference type="EMBL" id="TGX42493.1"/>
    </source>
</evidence>
<keyword evidence="4" id="KW-0804">Transcription</keyword>
<comment type="similarity">
    <text evidence="1">Belongs to the BlaI transcriptional regulatory family.</text>
</comment>
<dbReference type="SUPFAM" id="SSF46785">
    <property type="entry name" value="Winged helix' DNA-binding domain"/>
    <property type="match status" value="1"/>
</dbReference>
<dbReference type="GO" id="GO:0003677">
    <property type="term" value="F:DNA binding"/>
    <property type="evidence" value="ECO:0007669"/>
    <property type="project" value="UniProtKB-KW"/>
</dbReference>
<dbReference type="InterPro" id="IPR036388">
    <property type="entry name" value="WH-like_DNA-bd_sf"/>
</dbReference>
<dbReference type="InterPro" id="IPR036390">
    <property type="entry name" value="WH_DNA-bd_sf"/>
</dbReference>
<reference evidence="5 6" key="1">
    <citation type="submission" date="2019-04" db="EMBL/GenBank/DDBJ databases">
        <title>Sphingomonas psychrotolerans sp. nov., isolated from soil in the Tianshan Mountains, Xinjiang, China.</title>
        <authorList>
            <person name="Luo Y."/>
            <person name="Sheng H."/>
        </authorList>
    </citation>
    <scope>NUCLEOTIDE SEQUENCE [LARGE SCALE GENOMIC DNA]</scope>
    <source>
        <strain evidence="5 6">KIS18-15</strain>
    </source>
</reference>
<gene>
    <name evidence="5" type="ORF">E5A74_11695</name>
</gene>
<dbReference type="RefSeq" id="WP_135985057.1">
    <property type="nucleotide sequence ID" value="NZ_JAASQM010000004.1"/>
</dbReference>
<evidence type="ECO:0000256" key="1">
    <source>
        <dbReference type="ARBA" id="ARBA00011046"/>
    </source>
</evidence>
<dbReference type="EMBL" id="SRXU01000004">
    <property type="protein sequence ID" value="TGX42493.1"/>
    <property type="molecule type" value="Genomic_DNA"/>
</dbReference>
<name>A0A4S1WII0_9SPHN</name>
<evidence type="ECO:0000256" key="2">
    <source>
        <dbReference type="ARBA" id="ARBA00023015"/>
    </source>
</evidence>
<comment type="caution">
    <text evidence="5">The sequence shown here is derived from an EMBL/GenBank/DDBJ whole genome shotgun (WGS) entry which is preliminary data.</text>
</comment>
<dbReference type="PIRSF" id="PIRSF019455">
    <property type="entry name" value="CopR_AtkY"/>
    <property type="match status" value="1"/>
</dbReference>
<dbReference type="GO" id="GO:0045892">
    <property type="term" value="P:negative regulation of DNA-templated transcription"/>
    <property type="evidence" value="ECO:0007669"/>
    <property type="project" value="InterPro"/>
</dbReference>
<keyword evidence="3" id="KW-0238">DNA-binding</keyword>
<dbReference type="Gene3D" id="1.10.10.10">
    <property type="entry name" value="Winged helix-like DNA-binding domain superfamily/Winged helix DNA-binding domain"/>
    <property type="match status" value="1"/>
</dbReference>
<dbReference type="InterPro" id="IPR005650">
    <property type="entry name" value="BlaI_family"/>
</dbReference>
<organism evidence="5 6">
    <name type="scientific">Sphingomonas naasensis</name>
    <dbReference type="NCBI Taxonomy" id="1344951"/>
    <lineage>
        <taxon>Bacteria</taxon>
        <taxon>Pseudomonadati</taxon>
        <taxon>Pseudomonadota</taxon>
        <taxon>Alphaproteobacteria</taxon>
        <taxon>Sphingomonadales</taxon>
        <taxon>Sphingomonadaceae</taxon>
        <taxon>Sphingomonas</taxon>
    </lineage>
</organism>
<evidence type="ECO:0000313" key="6">
    <source>
        <dbReference type="Proteomes" id="UP000309848"/>
    </source>
</evidence>
<dbReference type="Pfam" id="PF03965">
    <property type="entry name" value="Penicillinase_R"/>
    <property type="match status" value="1"/>
</dbReference>
<dbReference type="AlphaFoldDB" id="A0A4S1WII0"/>
<proteinExistence type="inferred from homology"/>
<dbReference type="Proteomes" id="UP000309848">
    <property type="component" value="Unassembled WGS sequence"/>
</dbReference>
<evidence type="ECO:0000256" key="4">
    <source>
        <dbReference type="ARBA" id="ARBA00023163"/>
    </source>
</evidence>